<comment type="caution">
    <text evidence="1">The sequence shown here is derived from an EMBL/GenBank/DDBJ whole genome shotgun (WGS) entry which is preliminary data.</text>
</comment>
<dbReference type="InterPro" id="IPR027417">
    <property type="entry name" value="P-loop_NTPase"/>
</dbReference>
<evidence type="ECO:0000313" key="2">
    <source>
        <dbReference type="Proteomes" id="UP000014977"/>
    </source>
</evidence>
<reference evidence="1 2" key="1">
    <citation type="journal article" date="2013" name="Genome Announc.">
        <title>Draft genome sequences for three mercury-methylating, sulfate-reducing bacteria.</title>
        <authorList>
            <person name="Brown S.D."/>
            <person name="Hurt R.A.Jr."/>
            <person name="Gilmour C.C."/>
            <person name="Elias D.A."/>
        </authorList>
    </citation>
    <scope>NUCLEOTIDE SEQUENCE [LARGE SCALE GENOMIC DNA]</scope>
    <source>
        <strain evidence="1 2">DSM 2059</strain>
    </source>
</reference>
<dbReference type="EMBL" id="ATHJ01000090">
    <property type="protein sequence ID" value="EPR39310.1"/>
    <property type="molecule type" value="Genomic_DNA"/>
</dbReference>
<dbReference type="SUPFAM" id="SSF52540">
    <property type="entry name" value="P-loop containing nucleoside triphosphate hydrolases"/>
    <property type="match status" value="1"/>
</dbReference>
<dbReference type="Proteomes" id="UP000014977">
    <property type="component" value="Unassembled WGS sequence"/>
</dbReference>
<dbReference type="RefSeq" id="WP_020877409.1">
    <property type="nucleotide sequence ID" value="NZ_ATHJ01000090.1"/>
</dbReference>
<gene>
    <name evidence="1" type="ORF">dsmv_2652</name>
</gene>
<dbReference type="Gene3D" id="3.40.50.150">
    <property type="entry name" value="Vaccinia Virus protein VP39"/>
    <property type="match status" value="1"/>
</dbReference>
<name>S7TRK7_DESML</name>
<accession>S7TRK7</accession>
<dbReference type="eggNOG" id="COG1874">
    <property type="taxonomic scope" value="Bacteria"/>
</dbReference>
<dbReference type="InterPro" id="IPR029063">
    <property type="entry name" value="SAM-dependent_MTases_sf"/>
</dbReference>
<dbReference type="SUPFAM" id="SSF53335">
    <property type="entry name" value="S-adenosyl-L-methionine-dependent methyltransferases"/>
    <property type="match status" value="1"/>
</dbReference>
<dbReference type="Gene3D" id="3.40.50.300">
    <property type="entry name" value="P-loop containing nucleotide triphosphate hydrolases"/>
    <property type="match status" value="1"/>
</dbReference>
<sequence>MTKLNLYLHIGLHKTGTTAIQQFLVDNQSLLAQQGYLYPETGLANNAHYGLSNLLKLDTKESWNTHLWEQLWGEIQNSKYKNIILSSEDFSIAQTIDPLLFLRQHARIKIVIYLRRQDYLIQSAYNQLVKEVSTRLNVTIQEFVAKNIRNVYKYVNFENRLELWHKYFGKENICVRIYEKEQLTEGIFADFLESIELKMDTPYIEPNQKTNRSFHPDVTEFLRLTNKISNEQHLALVAELSGISDILNTQNPTKQRLLLSPIARRDIQKRYEMSNREIAQYYLNRDNKCLFYEPWPDPDEPWEPYLGLTEDRFDEIASRLNTKWQNLLTQVKLQNLDMFMANRNIAIISILNKHQHNESSQHYELVEQNDNWFNKLNWQKDRMILSELLFRLEHYRNMDWDLGDDCFVFYKTKFLIDQYAKFWGLRPTFEANNIFELGLWDGGSVAFWFEYFQPKKHVGIDFQKRDNSPYFHQYVQSRHLEGRIKTYWDTNQIDVKQLRQIFLQEFSEPLDLVIDDASHMYGLTKTSFEVLFPLLRPGGLYIIEDWTWGYWAEFQKPDHPWFTKTPFTQLIFELIESVGTSRAKNDNAPLISDISVFKGFTVVERGAYNLTNPNQFKLNQFITRRSKPQYTSVDMYIKNLTRQLNQSEQLLQEIQNSRAWRLVQKWYAFRNFLRGKKLKK</sequence>
<evidence type="ECO:0000313" key="1">
    <source>
        <dbReference type="EMBL" id="EPR39310.1"/>
    </source>
</evidence>
<dbReference type="AlphaFoldDB" id="S7TRK7"/>
<organism evidence="1 2">
    <name type="scientific">Desulfococcus multivorans DSM 2059</name>
    <dbReference type="NCBI Taxonomy" id="1121405"/>
    <lineage>
        <taxon>Bacteria</taxon>
        <taxon>Pseudomonadati</taxon>
        <taxon>Thermodesulfobacteriota</taxon>
        <taxon>Desulfobacteria</taxon>
        <taxon>Desulfobacterales</taxon>
        <taxon>Desulfococcaceae</taxon>
        <taxon>Desulfococcus</taxon>
    </lineage>
</organism>
<dbReference type="eggNOG" id="COG3510">
    <property type="taxonomic scope" value="Bacteria"/>
</dbReference>
<dbReference type="PATRIC" id="fig|1121405.3.peg.2304"/>
<protein>
    <submittedName>
        <fullName evidence="1">Uncharacterized protein</fullName>
    </submittedName>
</protein>
<keyword evidence="2" id="KW-1185">Reference proteome</keyword>
<dbReference type="Pfam" id="PF13578">
    <property type="entry name" value="Methyltransf_24"/>
    <property type="match status" value="1"/>
</dbReference>
<proteinExistence type="predicted"/>